<dbReference type="PANTHER" id="PTHR11945:SF764">
    <property type="entry name" value="AGAMOUS-LIKE MADS-BOX PROTEIN AGL62"/>
    <property type="match status" value="1"/>
</dbReference>
<dbReference type="PROSITE" id="PS50066">
    <property type="entry name" value="MADS_BOX_2"/>
    <property type="match status" value="1"/>
</dbReference>
<evidence type="ECO:0000259" key="7">
    <source>
        <dbReference type="PROSITE" id="PS50066"/>
    </source>
</evidence>
<reference evidence="8 9" key="2">
    <citation type="submission" date="2024-10" db="EMBL/GenBank/DDBJ databases">
        <authorList>
            <person name="Ryan C."/>
        </authorList>
    </citation>
    <scope>NUCLEOTIDE SEQUENCE [LARGE SCALE GENOMIC DNA]</scope>
</reference>
<dbReference type="PANTHER" id="PTHR11945">
    <property type="entry name" value="MADS BOX PROTEIN"/>
    <property type="match status" value="1"/>
</dbReference>
<dbReference type="AlphaFoldDB" id="A0ABC9GCM7"/>
<dbReference type="InterPro" id="IPR033897">
    <property type="entry name" value="SRF-like_MADS-box"/>
</dbReference>
<dbReference type="PRINTS" id="PR00404">
    <property type="entry name" value="MADSDOMAIN"/>
</dbReference>
<dbReference type="GO" id="GO:0003677">
    <property type="term" value="F:DNA binding"/>
    <property type="evidence" value="ECO:0007669"/>
    <property type="project" value="UniProtKB-KW"/>
</dbReference>
<keyword evidence="4" id="KW-0804">Transcription</keyword>
<protein>
    <recommendedName>
        <fullName evidence="7">MADS-box domain-containing protein</fullName>
    </recommendedName>
</protein>
<dbReference type="GO" id="GO:0005634">
    <property type="term" value="C:nucleus"/>
    <property type="evidence" value="ECO:0007669"/>
    <property type="project" value="UniProtKB-SubCell"/>
</dbReference>
<keyword evidence="5" id="KW-0539">Nucleus</keyword>
<evidence type="ECO:0000256" key="4">
    <source>
        <dbReference type="ARBA" id="ARBA00023163"/>
    </source>
</evidence>
<evidence type="ECO:0000313" key="9">
    <source>
        <dbReference type="Proteomes" id="UP001497457"/>
    </source>
</evidence>
<dbReference type="SUPFAM" id="SSF55455">
    <property type="entry name" value="SRF-like"/>
    <property type="match status" value="1"/>
</dbReference>
<dbReference type="Pfam" id="PF00319">
    <property type="entry name" value="SRF-TF"/>
    <property type="match status" value="1"/>
</dbReference>
<keyword evidence="3" id="KW-0238">DNA-binding</keyword>
<sequence>MTRPRRSGISYIENDNNRSITFFKRRAGLYKTAADLSTLTGARIAIALESESGKMSSFGTPSVGPIIDSFLSGKALVDPFVNEEQKVEITLLQNEIFKVEKEKFMEDRRVKETIEEAKKIQETSGKAKLVYGKIEDLSVEELNELVHDLSQIHQEINDRLRRQQPSYQLEVGGSRDPFLCRLSSSSSHSQIQMQPRRLPWTPIEQPSLQLPRSSWSLPQLSSRCHNTLVQSHEQMMLPSTESYRYNYNTQGVHINGNISQPFSQSTLISALPPPPPSSSTQMTFYNEFPPPPSSQQMPIPLPIEAELHLLEQPENNTSTQDFIPVGHPFANHRWPSPIPSNEPYCDINLYGLNLYLGDHGDYGVQGSSEHGMPSPSGLHQQAYDDSPYRNFLGSSEEEESPGN</sequence>
<comment type="subcellular location">
    <subcellularLocation>
        <location evidence="1">Nucleus</location>
    </subcellularLocation>
</comment>
<keyword evidence="9" id="KW-1185">Reference proteome</keyword>
<evidence type="ECO:0000256" key="6">
    <source>
        <dbReference type="SAM" id="MobiDB-lite"/>
    </source>
</evidence>
<proteinExistence type="predicted"/>
<evidence type="ECO:0000256" key="5">
    <source>
        <dbReference type="ARBA" id="ARBA00023242"/>
    </source>
</evidence>
<evidence type="ECO:0000256" key="3">
    <source>
        <dbReference type="ARBA" id="ARBA00023125"/>
    </source>
</evidence>
<keyword evidence="2" id="KW-0805">Transcription regulation</keyword>
<evidence type="ECO:0000313" key="8">
    <source>
        <dbReference type="EMBL" id="CAL5091542.1"/>
    </source>
</evidence>
<dbReference type="InterPro" id="IPR036879">
    <property type="entry name" value="TF_MADSbox_sf"/>
</dbReference>
<feature type="region of interest" description="Disordered" evidence="6">
    <location>
        <begin position="365"/>
        <end position="403"/>
    </location>
</feature>
<evidence type="ECO:0000256" key="1">
    <source>
        <dbReference type="ARBA" id="ARBA00004123"/>
    </source>
</evidence>
<feature type="domain" description="MADS-box" evidence="7">
    <location>
        <begin position="2"/>
        <end position="62"/>
    </location>
</feature>
<dbReference type="SMART" id="SM00432">
    <property type="entry name" value="MADS"/>
    <property type="match status" value="1"/>
</dbReference>
<name>A0ABC9GCM7_9POAL</name>
<gene>
    <name evidence="8" type="ORF">URODEC1_LOCUS114423</name>
</gene>
<reference evidence="9" key="1">
    <citation type="submission" date="2024-06" db="EMBL/GenBank/DDBJ databases">
        <authorList>
            <person name="Ryan C."/>
        </authorList>
    </citation>
    <scope>NUCLEOTIDE SEQUENCE [LARGE SCALE GENOMIC DNA]</scope>
</reference>
<dbReference type="Gene3D" id="3.40.1810.10">
    <property type="entry name" value="Transcription factor, MADS-box"/>
    <property type="match status" value="1"/>
</dbReference>
<dbReference type="InterPro" id="IPR002100">
    <property type="entry name" value="TF_MADSbox"/>
</dbReference>
<dbReference type="Proteomes" id="UP001497457">
    <property type="component" value="Chromosome 8b"/>
</dbReference>
<accession>A0ABC9GCM7</accession>
<dbReference type="EMBL" id="OZ075118">
    <property type="protein sequence ID" value="CAL5091542.1"/>
    <property type="molecule type" value="Genomic_DNA"/>
</dbReference>
<organism evidence="8 9">
    <name type="scientific">Urochloa decumbens</name>
    <dbReference type="NCBI Taxonomy" id="240449"/>
    <lineage>
        <taxon>Eukaryota</taxon>
        <taxon>Viridiplantae</taxon>
        <taxon>Streptophyta</taxon>
        <taxon>Embryophyta</taxon>
        <taxon>Tracheophyta</taxon>
        <taxon>Spermatophyta</taxon>
        <taxon>Magnoliopsida</taxon>
        <taxon>Liliopsida</taxon>
        <taxon>Poales</taxon>
        <taxon>Poaceae</taxon>
        <taxon>PACMAD clade</taxon>
        <taxon>Panicoideae</taxon>
        <taxon>Panicodae</taxon>
        <taxon>Paniceae</taxon>
        <taxon>Melinidinae</taxon>
        <taxon>Urochloa</taxon>
    </lineage>
</organism>
<evidence type="ECO:0000256" key="2">
    <source>
        <dbReference type="ARBA" id="ARBA00023015"/>
    </source>
</evidence>
<dbReference type="CDD" id="cd00266">
    <property type="entry name" value="MADS_SRF_like"/>
    <property type="match status" value="1"/>
</dbReference>